<dbReference type="AlphaFoldDB" id="A0A2S6HAP4"/>
<evidence type="ECO:0000313" key="1">
    <source>
        <dbReference type="EMBL" id="PPK74481.1"/>
    </source>
</evidence>
<dbReference type="Proteomes" id="UP000240010">
    <property type="component" value="Unassembled WGS sequence"/>
</dbReference>
<name>A0A2S6HAP4_9GAMM</name>
<protein>
    <submittedName>
        <fullName evidence="1">Uncharacterized protein</fullName>
    </submittedName>
</protein>
<reference evidence="1 2" key="1">
    <citation type="submission" date="2018-02" db="EMBL/GenBank/DDBJ databases">
        <title>Subsurface microbial communities from deep shales in Ohio and West Virginia, USA.</title>
        <authorList>
            <person name="Wrighton K."/>
        </authorList>
    </citation>
    <scope>NUCLEOTIDE SEQUENCE [LARGE SCALE GENOMIC DNA]</scope>
    <source>
        <strain evidence="1 2">OWC-DMM</strain>
    </source>
</reference>
<gene>
    <name evidence="1" type="ORF">B0F87_109127</name>
</gene>
<dbReference type="EMBL" id="PTIZ01000009">
    <property type="protein sequence ID" value="PPK74481.1"/>
    <property type="molecule type" value="Genomic_DNA"/>
</dbReference>
<comment type="caution">
    <text evidence="1">The sequence shown here is derived from an EMBL/GenBank/DDBJ whole genome shotgun (WGS) entry which is preliminary data.</text>
</comment>
<organism evidence="1 2">
    <name type="scientific">Methylobacter tundripaludum</name>
    <dbReference type="NCBI Taxonomy" id="173365"/>
    <lineage>
        <taxon>Bacteria</taxon>
        <taxon>Pseudomonadati</taxon>
        <taxon>Pseudomonadota</taxon>
        <taxon>Gammaproteobacteria</taxon>
        <taxon>Methylococcales</taxon>
        <taxon>Methylococcaceae</taxon>
        <taxon>Methylobacter</taxon>
    </lineage>
</organism>
<sequence length="46" mass="5606">MYFHPLIPYIIDEFLKTDSSYWGLLTLKKYKLKTITYMYLHDLSNS</sequence>
<evidence type="ECO:0000313" key="2">
    <source>
        <dbReference type="Proteomes" id="UP000240010"/>
    </source>
</evidence>
<accession>A0A2S6HAP4</accession>
<proteinExistence type="predicted"/>